<gene>
    <name evidence="1" type="ORF">RRG08_015426</name>
</gene>
<dbReference type="Proteomes" id="UP001283361">
    <property type="component" value="Unassembled WGS sequence"/>
</dbReference>
<proteinExistence type="predicted"/>
<sequence>MLSPVPTLRIVKITVLISDKIWSLRTSVLIASGCLSPALFTLSFYCRYDLPCLPLPLQLLARLNPPMTRGGLLAAPHLTCSEAVLKTSQIMERQAMSPSSCLDLTTQCPLSTGSIC</sequence>
<dbReference type="EMBL" id="JAWDGP010006203">
    <property type="protein sequence ID" value="KAK3745638.1"/>
    <property type="molecule type" value="Genomic_DNA"/>
</dbReference>
<protein>
    <submittedName>
        <fullName evidence="1">Uncharacterized protein</fullName>
    </submittedName>
</protein>
<organism evidence="1 2">
    <name type="scientific">Elysia crispata</name>
    <name type="common">lettuce slug</name>
    <dbReference type="NCBI Taxonomy" id="231223"/>
    <lineage>
        <taxon>Eukaryota</taxon>
        <taxon>Metazoa</taxon>
        <taxon>Spiralia</taxon>
        <taxon>Lophotrochozoa</taxon>
        <taxon>Mollusca</taxon>
        <taxon>Gastropoda</taxon>
        <taxon>Heterobranchia</taxon>
        <taxon>Euthyneura</taxon>
        <taxon>Panpulmonata</taxon>
        <taxon>Sacoglossa</taxon>
        <taxon>Placobranchoidea</taxon>
        <taxon>Plakobranchidae</taxon>
        <taxon>Elysia</taxon>
    </lineage>
</organism>
<name>A0AAE1CYS4_9GAST</name>
<evidence type="ECO:0000313" key="1">
    <source>
        <dbReference type="EMBL" id="KAK3745638.1"/>
    </source>
</evidence>
<accession>A0AAE1CYS4</accession>
<keyword evidence="2" id="KW-1185">Reference proteome</keyword>
<reference evidence="1" key="1">
    <citation type="journal article" date="2023" name="G3 (Bethesda)">
        <title>A reference genome for the long-term kleptoplast-retaining sea slug Elysia crispata morphotype clarki.</title>
        <authorList>
            <person name="Eastman K.E."/>
            <person name="Pendleton A.L."/>
            <person name="Shaikh M.A."/>
            <person name="Suttiyut T."/>
            <person name="Ogas R."/>
            <person name="Tomko P."/>
            <person name="Gavelis G."/>
            <person name="Widhalm J.R."/>
            <person name="Wisecaver J.H."/>
        </authorList>
    </citation>
    <scope>NUCLEOTIDE SEQUENCE</scope>
    <source>
        <strain evidence="1">ECLA1</strain>
    </source>
</reference>
<dbReference type="AlphaFoldDB" id="A0AAE1CYS4"/>
<comment type="caution">
    <text evidence="1">The sequence shown here is derived from an EMBL/GenBank/DDBJ whole genome shotgun (WGS) entry which is preliminary data.</text>
</comment>
<evidence type="ECO:0000313" key="2">
    <source>
        <dbReference type="Proteomes" id="UP001283361"/>
    </source>
</evidence>